<proteinExistence type="predicted"/>
<protein>
    <submittedName>
        <fullName evidence="3">Uncharacterized protein LOC113217004 isoform X1</fullName>
    </submittedName>
</protein>
<dbReference type="OrthoDB" id="10650881at2759"/>
<evidence type="ECO:0000313" key="2">
    <source>
        <dbReference type="Proteomes" id="UP000504606"/>
    </source>
</evidence>
<evidence type="ECO:0000256" key="1">
    <source>
        <dbReference type="SAM" id="MobiDB-lite"/>
    </source>
</evidence>
<evidence type="ECO:0000313" key="3">
    <source>
        <dbReference type="RefSeq" id="XP_052133686.1"/>
    </source>
</evidence>
<accession>A0A9C6XDT4</accession>
<gene>
    <name evidence="3" type="primary">LOC113217004</name>
</gene>
<feature type="compositionally biased region" description="Polar residues" evidence="1">
    <location>
        <begin position="106"/>
        <end position="126"/>
    </location>
</feature>
<feature type="region of interest" description="Disordered" evidence="1">
    <location>
        <begin position="1"/>
        <end position="33"/>
    </location>
</feature>
<sequence>MNFHRKHAVNMEDNRKRKSVVANTGEEPPARRPRHELNVPLQANGHAQVACSPQSPFVQVSISDTLLDGTPKASKKKLILCKNYQQADGLKQQSPSVKTPRMDKNFNVTKKSSKTPSSARRTPKMSTQAGNFRRLQWCRGCDRQASAGCRRAQHDCLALQEARSRAAQDLLAAQDRLRRLEQLEVRAATTRLRCTAQVMGVGERDIELALSSLGGADLRALCLYLEGLELEPEEAHLSASSAGCEAIATRCAKLPDRLEGVTIMPGAVLLLGCLDRERGDDDDRQSDDPDRSWFCESPPALRIYYDLPVAPQQAQGSKVLGYITCNLKHIAAARPGGESNREGRAVRLLNVTVISE</sequence>
<dbReference type="Proteomes" id="UP000504606">
    <property type="component" value="Unplaced"/>
</dbReference>
<dbReference type="AlphaFoldDB" id="A0A9C6XDT4"/>
<dbReference type="GeneID" id="113217004"/>
<dbReference type="RefSeq" id="XP_052133686.1">
    <property type="nucleotide sequence ID" value="XM_052277726.1"/>
</dbReference>
<keyword evidence="2" id="KW-1185">Reference proteome</keyword>
<organism evidence="2 3">
    <name type="scientific">Frankliniella occidentalis</name>
    <name type="common">Western flower thrips</name>
    <name type="synonym">Euthrips occidentalis</name>
    <dbReference type="NCBI Taxonomy" id="133901"/>
    <lineage>
        <taxon>Eukaryota</taxon>
        <taxon>Metazoa</taxon>
        <taxon>Ecdysozoa</taxon>
        <taxon>Arthropoda</taxon>
        <taxon>Hexapoda</taxon>
        <taxon>Insecta</taxon>
        <taxon>Pterygota</taxon>
        <taxon>Neoptera</taxon>
        <taxon>Paraneoptera</taxon>
        <taxon>Thysanoptera</taxon>
        <taxon>Terebrantia</taxon>
        <taxon>Thripoidea</taxon>
        <taxon>Thripidae</taxon>
        <taxon>Frankliniella</taxon>
    </lineage>
</organism>
<feature type="region of interest" description="Disordered" evidence="1">
    <location>
        <begin position="91"/>
        <end position="126"/>
    </location>
</feature>
<reference evidence="3" key="1">
    <citation type="submission" date="2025-08" db="UniProtKB">
        <authorList>
            <consortium name="RefSeq"/>
        </authorList>
    </citation>
    <scope>IDENTIFICATION</scope>
    <source>
        <tissue evidence="3">Whole organism</tissue>
    </source>
</reference>
<name>A0A9C6XDT4_FRAOC</name>